<dbReference type="InterPro" id="IPR029337">
    <property type="entry name" value="INSYN2"/>
</dbReference>
<organism evidence="2">
    <name type="scientific">Lamprotornis superbus</name>
    <dbReference type="NCBI Taxonomy" id="245042"/>
    <lineage>
        <taxon>Eukaryota</taxon>
        <taxon>Metazoa</taxon>
        <taxon>Chordata</taxon>
        <taxon>Craniata</taxon>
        <taxon>Vertebrata</taxon>
        <taxon>Euteleostomi</taxon>
        <taxon>Archelosauria</taxon>
        <taxon>Archosauria</taxon>
        <taxon>Dinosauria</taxon>
        <taxon>Saurischia</taxon>
        <taxon>Theropoda</taxon>
        <taxon>Coelurosauria</taxon>
        <taxon>Aves</taxon>
        <taxon>Neognathae</taxon>
        <taxon>Neoaves</taxon>
        <taxon>Telluraves</taxon>
        <taxon>Australaves</taxon>
        <taxon>Passeriformes</taxon>
        <taxon>Sturnidae</taxon>
        <taxon>Lamprotornis</taxon>
    </lineage>
</organism>
<feature type="region of interest" description="Disordered" evidence="1">
    <location>
        <begin position="631"/>
        <end position="675"/>
    </location>
</feature>
<feature type="compositionally biased region" description="Polar residues" evidence="1">
    <location>
        <begin position="594"/>
        <end position="610"/>
    </location>
</feature>
<evidence type="ECO:0000313" key="2">
    <source>
        <dbReference type="EMBL" id="KAG0120530.1"/>
    </source>
</evidence>
<feature type="region of interest" description="Disordered" evidence="1">
    <location>
        <begin position="594"/>
        <end position="615"/>
    </location>
</feature>
<dbReference type="Pfam" id="PF15265">
    <property type="entry name" value="FAM196"/>
    <property type="match status" value="1"/>
</dbReference>
<feature type="region of interest" description="Disordered" evidence="1">
    <location>
        <begin position="530"/>
        <end position="558"/>
    </location>
</feature>
<keyword evidence="4" id="KW-1185">Reference proteome</keyword>
<feature type="compositionally biased region" description="Basic and acidic residues" evidence="1">
    <location>
        <begin position="887"/>
        <end position="897"/>
    </location>
</feature>
<proteinExistence type="predicted"/>
<sequence length="908" mass="99572">YITSLPIQKVSKDTLTSRVPHVLSGRCSRVHLLSTGKLAQQLGLEILPPLILLATATRYQQVHGAAHAVVLALVAHHCTIIQQPLQEPSHQAHKAFHQAADARIELIICAATKLNIQFIISCGRQSANTEQGGSLPKELEENGDEKLIMNPAPPALPTSREKGTSKAAHTKSSYNCKMLLTGGTTEWRPQNTQDHAGEPGCAAHPEVPPATPCHCPGDSTEETILELFNLKIISLESFRCPGSGLPRAGRAAGDAGMLGVARVTSEWYPTILSPFRSRSSPCSAAALSPLEVLCFPPRAALRFVLPGLYLFIPTNEYKHLSGGKVIAALTEDRKIKLNFNYLIGDESQMSNEMGRKETRYLQTLNCDSMAQQTMKMRPVLLKRNSLDSADFVQHPQHRRTKSQQVRFKEDGVSTKAELGAHPAPDTAFTTAKSELFRDHSFLLTQSPTFPRAQKGLRNIAIQTSPSLRKHFPVFKRKRLTVSKSLTEMPAEPANSIQVNGNLCEPDILSSELCYLRISNHLEDGCRNSEVGLGQRSSKAQSNGPRYSDEFSVSDKTTASTQVPEYIHVSFPQDRNVPLDAPDTATVSNNSLHSSAVINSNGSHENSTLSSDSDRAEPCLSNSVNCSECNPHSAAGEVEKSNSELPGASKDASSKETAPLSPPSNPSSSPCFLRDCHQAGEHKPDSNCVTLPSDDFPTVSLTSSNASKPCLSCNTEIEKNSTQSDVSQCNSCLEGFHRKSDLPRNEMNPQSNKEINEINQIHLERGELCALQGRLQSVEESLQSNQEKIKVLLNVIQDLEKSRALSEGRNFYHTGQDLNNCSTCQNTACIIYSVEYDFRQQEGRFHQILKTLDNAEQNPASASPQKPPPDPPAPEKKELRRKTKKAKLRCEEKPKGARSDSILILPRHL</sequence>
<dbReference type="PANTHER" id="PTHR28682">
    <property type="entry name" value="INHIBITORY SYNAPTIC FACTOR 2A-RELATED"/>
    <property type="match status" value="1"/>
</dbReference>
<feature type="non-terminal residue" evidence="2">
    <location>
        <position position="1"/>
    </location>
</feature>
<comment type="caution">
    <text evidence="2">The sequence shown here is derived from an EMBL/GenBank/DDBJ whole genome shotgun (WGS) entry which is preliminary data.</text>
</comment>
<reference evidence="3 4" key="2">
    <citation type="journal article" date="2021" name="J. Hered.">
        <title>Feather Gene Expression Elucidates the Developmental Basis of Plumage Iridescence in African Starlings.</title>
        <authorList>
            <person name="Rubenstein D.R."/>
            <person name="Corvelo A."/>
            <person name="MacManes M.D."/>
            <person name="Maia R."/>
            <person name="Narzisi G."/>
            <person name="Rousaki A."/>
            <person name="Vandenabeele P."/>
            <person name="Shawkey M.D."/>
            <person name="Solomon J."/>
        </authorList>
    </citation>
    <scope>NUCLEOTIDE SEQUENCE [LARGE SCALE GENOMIC DNA]</scope>
    <source>
        <strain evidence="3">SS15</strain>
    </source>
</reference>
<protein>
    <submittedName>
        <fullName evidence="2">Inhibitory synaptic factor family member 2B</fullName>
    </submittedName>
</protein>
<dbReference type="EMBL" id="JADDUC020000016">
    <property type="protein sequence ID" value="KAI1234022.1"/>
    <property type="molecule type" value="Genomic_DNA"/>
</dbReference>
<reference evidence="2" key="1">
    <citation type="submission" date="2020-10" db="EMBL/GenBank/DDBJ databases">
        <title>Feather gene expression reveals the developmental basis of iridescence in African starlings.</title>
        <authorList>
            <person name="Rubenstein D.R."/>
        </authorList>
    </citation>
    <scope>NUCLEOTIDE SEQUENCE</scope>
    <source>
        <strain evidence="2">SS15</strain>
        <tissue evidence="2">Liver</tissue>
    </source>
</reference>
<dbReference type="EMBL" id="JADDUC010000062">
    <property type="protein sequence ID" value="KAG0120530.1"/>
    <property type="molecule type" value="Genomic_DNA"/>
</dbReference>
<feature type="compositionally biased region" description="Polar residues" evidence="1">
    <location>
        <begin position="534"/>
        <end position="544"/>
    </location>
</feature>
<gene>
    <name evidence="3" type="ORF">IHE44_0003732</name>
    <name evidence="2" type="ORF">IHE44_012480</name>
</gene>
<feature type="region of interest" description="Disordered" evidence="1">
    <location>
        <begin position="856"/>
        <end position="908"/>
    </location>
</feature>
<dbReference type="OrthoDB" id="8679980at2759"/>
<evidence type="ECO:0000313" key="3">
    <source>
        <dbReference type="EMBL" id="KAI1234022.1"/>
    </source>
</evidence>
<dbReference type="PANTHER" id="PTHR28682:SF2">
    <property type="entry name" value="PROTEIN INSYN2B"/>
    <property type="match status" value="1"/>
</dbReference>
<feature type="non-terminal residue" evidence="2">
    <location>
        <position position="908"/>
    </location>
</feature>
<reference evidence="3" key="3">
    <citation type="submission" date="2022-01" db="EMBL/GenBank/DDBJ databases">
        <authorList>
            <person name="Rubenstein D.R."/>
        </authorList>
    </citation>
    <scope>NUCLEOTIDE SEQUENCE</scope>
    <source>
        <strain evidence="3">SS15</strain>
        <tissue evidence="3">Liver</tissue>
    </source>
</reference>
<name>A0A835NUM7_9PASS</name>
<accession>A0A835NUM7</accession>
<dbReference type="AlphaFoldDB" id="A0A835NUM7"/>
<evidence type="ECO:0000256" key="1">
    <source>
        <dbReference type="SAM" id="MobiDB-lite"/>
    </source>
</evidence>
<evidence type="ECO:0000313" key="4">
    <source>
        <dbReference type="Proteomes" id="UP000618051"/>
    </source>
</evidence>
<dbReference type="Proteomes" id="UP000618051">
    <property type="component" value="Unassembled WGS sequence"/>
</dbReference>